<name>A0A8E4R6T3_MYCMU</name>
<gene>
    <name evidence="1" type="ORF">C1S78_026470</name>
</gene>
<reference evidence="1 2" key="1">
    <citation type="journal article" date="2019" name="BMC Evol. Biol.">
        <title>Comparative genomics of Mycobacterium mucogenicum and Mycobacterium neoaurum clade members emphasizing tRNA and non-coding RNA.</title>
        <authorList>
            <person name="Behra P.R.K."/>
            <person name="Pettersson B.M.F."/>
            <person name="Das S."/>
            <person name="Dasgupta S."/>
            <person name="Kirsebom L.A."/>
        </authorList>
    </citation>
    <scope>NUCLEOTIDE SEQUENCE [LARGE SCALE GENOMIC DNA]</scope>
    <source>
        <strain evidence="1 2">DSM 44124</strain>
    </source>
</reference>
<accession>A0A8E4R6T3</accession>
<keyword evidence="2" id="KW-1185">Reference proteome</keyword>
<sequence length="102" mass="11220">MSTKTLPAVISERQEPDGTRVWLLGDNMVLRAVPKFEQLESWAGSRPSRPMRPIGDLMWKVTMFGVNGITADVMVADADLPLTVNCWCTLVVAAADGRLDEC</sequence>
<reference evidence="1 2" key="2">
    <citation type="journal article" date="2019" name="Sci. Rep.">
        <title>Insight into the biology of Mycobacterium mucogenicum and Mycobacterium neoaurum clade members.</title>
        <authorList>
            <person name="Behra P.R.K."/>
            <person name="Pettersson B.M.F."/>
            <person name="Ramesh M."/>
            <person name="Dasgupta S."/>
            <person name="Kirsebom L.A."/>
        </authorList>
    </citation>
    <scope>NUCLEOTIDE SEQUENCE [LARGE SCALE GENOMIC DNA]</scope>
    <source>
        <strain evidence="1 2">DSM 44124</strain>
    </source>
</reference>
<dbReference type="Proteomes" id="UP000309231">
    <property type="component" value="Chromosome"/>
</dbReference>
<protein>
    <submittedName>
        <fullName evidence="1">Uncharacterized protein</fullName>
    </submittedName>
</protein>
<dbReference type="AlphaFoldDB" id="A0A8E4R6T3"/>
<dbReference type="RefSeq" id="WP_138158579.1">
    <property type="nucleotide sequence ID" value="NZ_ANBS01000038.1"/>
</dbReference>
<proteinExistence type="predicted"/>
<dbReference type="GeneID" id="76728505"/>
<evidence type="ECO:0000313" key="1">
    <source>
        <dbReference type="EMBL" id="QPG68919.1"/>
    </source>
</evidence>
<dbReference type="EMBL" id="CP062008">
    <property type="protein sequence ID" value="QPG68919.1"/>
    <property type="molecule type" value="Genomic_DNA"/>
</dbReference>
<dbReference type="KEGG" id="mmuc:C1S78_026470"/>
<organism evidence="1 2">
    <name type="scientific">Mycolicibacterium mucogenicum DSM 44124</name>
    <dbReference type="NCBI Taxonomy" id="1226753"/>
    <lineage>
        <taxon>Bacteria</taxon>
        <taxon>Bacillati</taxon>
        <taxon>Actinomycetota</taxon>
        <taxon>Actinomycetes</taxon>
        <taxon>Mycobacteriales</taxon>
        <taxon>Mycobacteriaceae</taxon>
        <taxon>Mycolicibacterium</taxon>
    </lineage>
</organism>
<evidence type="ECO:0000313" key="2">
    <source>
        <dbReference type="Proteomes" id="UP000309231"/>
    </source>
</evidence>